<dbReference type="InterPro" id="IPR036388">
    <property type="entry name" value="WH-like_DNA-bd_sf"/>
</dbReference>
<keyword evidence="5" id="KW-1185">Reference proteome</keyword>
<dbReference type="Pfam" id="PF00196">
    <property type="entry name" value="GerE"/>
    <property type="match status" value="1"/>
</dbReference>
<dbReference type="InterPro" id="IPR016032">
    <property type="entry name" value="Sig_transdc_resp-reg_C-effctor"/>
</dbReference>
<gene>
    <name evidence="4" type="ORF">P5G61_09360</name>
</gene>
<comment type="caution">
    <text evidence="4">The sequence shown here is derived from an EMBL/GenBank/DDBJ whole genome shotgun (WGS) entry which is preliminary data.</text>
</comment>
<evidence type="ECO:0000313" key="5">
    <source>
        <dbReference type="Proteomes" id="UP001174205"/>
    </source>
</evidence>
<dbReference type="SMART" id="SM00421">
    <property type="entry name" value="HTH_LUXR"/>
    <property type="match status" value="1"/>
</dbReference>
<protein>
    <submittedName>
        <fullName evidence="4">Helix-turn-helix transcriptional regulator</fullName>
    </submittedName>
</protein>
<organism evidence="4 5">
    <name type="scientific">Paenibacillus vandeheii</name>
    <dbReference type="NCBI Taxonomy" id="3035917"/>
    <lineage>
        <taxon>Bacteria</taxon>
        <taxon>Bacillati</taxon>
        <taxon>Bacillota</taxon>
        <taxon>Bacilli</taxon>
        <taxon>Bacillales</taxon>
        <taxon>Paenibacillaceae</taxon>
        <taxon>Paenibacillus</taxon>
    </lineage>
</organism>
<keyword evidence="2" id="KW-0804">Transcription</keyword>
<dbReference type="EMBL" id="JAROCD010000004">
    <property type="protein sequence ID" value="MDN4601430.1"/>
    <property type="molecule type" value="Genomic_DNA"/>
</dbReference>
<dbReference type="Gene3D" id="3.30.450.40">
    <property type="match status" value="1"/>
</dbReference>
<evidence type="ECO:0000313" key="4">
    <source>
        <dbReference type="EMBL" id="MDN4601430.1"/>
    </source>
</evidence>
<evidence type="ECO:0000259" key="3">
    <source>
        <dbReference type="PROSITE" id="PS50043"/>
    </source>
</evidence>
<name>A0ABT8J8L1_9BACL</name>
<dbReference type="SUPFAM" id="SSF46894">
    <property type="entry name" value="C-terminal effector domain of the bipartite response regulators"/>
    <property type="match status" value="1"/>
</dbReference>
<evidence type="ECO:0000256" key="1">
    <source>
        <dbReference type="ARBA" id="ARBA00023015"/>
    </source>
</evidence>
<dbReference type="Proteomes" id="UP001174205">
    <property type="component" value="Unassembled WGS sequence"/>
</dbReference>
<dbReference type="CDD" id="cd06170">
    <property type="entry name" value="LuxR_C_like"/>
    <property type="match status" value="1"/>
</dbReference>
<proteinExistence type="predicted"/>
<reference evidence="4" key="1">
    <citation type="submission" date="2023-03" db="EMBL/GenBank/DDBJ databases">
        <title>MT1 and MT2 Draft Genomes of Novel Species.</title>
        <authorList>
            <person name="Venkateswaran K."/>
        </authorList>
    </citation>
    <scope>NUCLEOTIDE SEQUENCE</scope>
    <source>
        <strain evidence="4">F6_3S_P_1C</strain>
    </source>
</reference>
<dbReference type="RefSeq" id="WP_301246205.1">
    <property type="nucleotide sequence ID" value="NZ_JAROCD010000004.1"/>
</dbReference>
<dbReference type="Gene3D" id="1.10.10.10">
    <property type="entry name" value="Winged helix-like DNA-binding domain superfamily/Winged helix DNA-binding domain"/>
    <property type="match status" value="1"/>
</dbReference>
<dbReference type="InterPro" id="IPR000792">
    <property type="entry name" value="Tscrpt_reg_LuxR_C"/>
</dbReference>
<dbReference type="PROSITE" id="PS50043">
    <property type="entry name" value="HTH_LUXR_2"/>
    <property type="match status" value="1"/>
</dbReference>
<accession>A0ABT8J8L1</accession>
<sequence>MSTNLNQLVDLKHADWITKSNIPSAVWELWERYKDVNSTEYLSICENQSLTSYETALLVDSVRKEINLLREHLLEPYLFILTDGSGVIVSIIGSKSDSNLAALDKFQYGMSMLLQNMGINSMSISHITKKNVYLDGYDHSSPLFQQWTGFCCPIMVENNIIGYLTLYRPTSSENDMKFALMTSIISHISSNYEQQYPLKIRLEKVLITYQFTAREEEVALLWLKNKSALYISNQLGISEGTVRNFIKRIYNKCGVGDRNSFFNKIQLSLDKIN</sequence>
<feature type="domain" description="HTH luxR-type" evidence="3">
    <location>
        <begin position="210"/>
        <end position="269"/>
    </location>
</feature>
<evidence type="ECO:0000256" key="2">
    <source>
        <dbReference type="ARBA" id="ARBA00023163"/>
    </source>
</evidence>
<dbReference type="InterPro" id="IPR029016">
    <property type="entry name" value="GAF-like_dom_sf"/>
</dbReference>
<keyword evidence="1" id="KW-0805">Transcription regulation</keyword>